<sequence>MKYILVTGGVISGIGKGIIASSVGTILKSCGLHVTAIKIDPYINIDAGTFSPYEHVVPHITDAIQEWVMKQATISVDEDGVEPQVCVIELGGTVGDIESMPFIEAFRQFQFKVKRENFCNIHVSLIPQPNTTGEQKTKPTQNSVRELRGLGLSADLIVCRCTTPLETSVKEKISMFCHVEPTQVICVHDVSSIYRVPLLLEDQGVVRYLCERLNLPIEMRPRKMLTKWKEMADRSDRLLEHVSIALVGKYTKLADSYTSVIKALEHSALAINHKLEVKYIDSADLETTTLQDDPVKYHEAWQKLCSAHGVLVPGGFGARGTEGKMEAISWARKQNKPFLDANSTEFNPESKHPVLYNLDLIPTDGWDYEVGKEADHFLIQHQCAEYLYGDVEYVDERHRHRFEVNPELKHHFEQKGLQFVGQDVEGERMEVIELEDHCYFVGVQYHPEFTSRPIKPSPPYFGLLLASAGKLQSYLAKGCRLSPR</sequence>
<keyword evidence="6 9" id="KW-0315">Glutamine amidotransferase</keyword>
<reference evidence="12" key="1">
    <citation type="submission" date="2018-05" db="EMBL/GenBank/DDBJ databases">
        <authorList>
            <person name="Datahose"/>
        </authorList>
    </citation>
    <scope>NUCLEOTIDE SEQUENCE</scope>
</reference>
<feature type="domain" description="Glutamine amidotransferase" evidence="10">
    <location>
        <begin position="379"/>
        <end position="458"/>
    </location>
</feature>
<dbReference type="EC" id="6.3.4.2" evidence="9"/>
<evidence type="ECO:0000313" key="13">
    <source>
        <dbReference type="Proteomes" id="UP000265100"/>
    </source>
</evidence>
<dbReference type="InterPro" id="IPR033828">
    <property type="entry name" value="GATase1_CTP_Synthase"/>
</dbReference>
<dbReference type="GO" id="GO:0097268">
    <property type="term" value="C:cytoophidium"/>
    <property type="evidence" value="ECO:0007669"/>
    <property type="project" value="TreeGrafter"/>
</dbReference>
<keyword evidence="13" id="KW-1185">Reference proteome</keyword>
<dbReference type="FunFam" id="3.40.50.300:FF:004756">
    <property type="entry name" value="CTP synthase"/>
    <property type="match status" value="1"/>
</dbReference>
<protein>
    <recommendedName>
        <fullName evidence="9">CTP synthase</fullName>
        <ecNumber evidence="9">6.3.4.2</ecNumber>
    </recommendedName>
    <alternativeName>
        <fullName evidence="9">UTP--ammonia ligase</fullName>
    </alternativeName>
</protein>
<keyword evidence="7 9" id="KW-0665">Pyrimidine biosynthesis</keyword>
<evidence type="ECO:0000256" key="3">
    <source>
        <dbReference type="ARBA" id="ARBA00022598"/>
    </source>
</evidence>
<evidence type="ECO:0000256" key="4">
    <source>
        <dbReference type="ARBA" id="ARBA00022741"/>
    </source>
</evidence>
<dbReference type="Ensembl" id="ENSACLT00000090497.1">
    <property type="protein sequence ID" value="ENSACLP00000068096.1"/>
    <property type="gene ID" value="ENSACLG00000027714.2"/>
</dbReference>
<dbReference type="Gene3D" id="3.40.50.300">
    <property type="entry name" value="P-loop containing nucleotide triphosphate hydrolases"/>
    <property type="match status" value="2"/>
</dbReference>
<dbReference type="PANTHER" id="PTHR11550">
    <property type="entry name" value="CTP SYNTHASE"/>
    <property type="match status" value="1"/>
</dbReference>
<name>A0AAX7UTS9_ASTCA</name>
<evidence type="ECO:0000256" key="2">
    <source>
        <dbReference type="ARBA" id="ARBA00007533"/>
    </source>
</evidence>
<keyword evidence="3 9" id="KW-0436">Ligase</keyword>
<accession>A0AAX7UTS9</accession>
<dbReference type="InterPro" id="IPR027417">
    <property type="entry name" value="P-loop_NTPase"/>
</dbReference>
<proteinExistence type="inferred from homology"/>
<comment type="function">
    <text evidence="9">Catalyzes the ATP-dependent amination of UTP to CTP with either L-glutamine or ammonia as the source of nitrogen.</text>
</comment>
<dbReference type="Pfam" id="PF06418">
    <property type="entry name" value="CTP_synth_N"/>
    <property type="match status" value="2"/>
</dbReference>
<keyword evidence="4 9" id="KW-0547">Nucleotide-binding</keyword>
<keyword evidence="5 9" id="KW-0067">ATP-binding</keyword>
<comment type="catalytic activity">
    <reaction evidence="8 9">
        <text>UTP + L-glutamine + ATP + H2O = CTP + L-glutamate + ADP + phosphate + 2 H(+)</text>
        <dbReference type="Rhea" id="RHEA:26426"/>
        <dbReference type="ChEBI" id="CHEBI:15377"/>
        <dbReference type="ChEBI" id="CHEBI:15378"/>
        <dbReference type="ChEBI" id="CHEBI:29985"/>
        <dbReference type="ChEBI" id="CHEBI:30616"/>
        <dbReference type="ChEBI" id="CHEBI:37563"/>
        <dbReference type="ChEBI" id="CHEBI:43474"/>
        <dbReference type="ChEBI" id="CHEBI:46398"/>
        <dbReference type="ChEBI" id="CHEBI:58359"/>
        <dbReference type="ChEBI" id="CHEBI:456216"/>
        <dbReference type="EC" id="6.3.4.2"/>
    </reaction>
</comment>
<dbReference type="GO" id="GO:0003883">
    <property type="term" value="F:CTP synthase activity"/>
    <property type="evidence" value="ECO:0007669"/>
    <property type="project" value="UniProtKB-UniRule"/>
</dbReference>
<comment type="similarity">
    <text evidence="2 9">Belongs to the CTP synthase family.</text>
</comment>
<feature type="domain" description="Glutamine amidotransferase" evidence="10">
    <location>
        <begin position="253"/>
        <end position="339"/>
    </location>
</feature>
<dbReference type="GO" id="GO:0019856">
    <property type="term" value="P:pyrimidine nucleobase biosynthetic process"/>
    <property type="evidence" value="ECO:0007669"/>
    <property type="project" value="TreeGrafter"/>
</dbReference>
<dbReference type="Proteomes" id="UP000265100">
    <property type="component" value="Chromosome 11"/>
</dbReference>
<feature type="domain" description="CTP synthase N-terminal" evidence="11">
    <location>
        <begin position="56"/>
        <end position="215"/>
    </location>
</feature>
<reference evidence="12" key="3">
    <citation type="submission" date="2025-09" db="UniProtKB">
        <authorList>
            <consortium name="Ensembl"/>
        </authorList>
    </citation>
    <scope>IDENTIFICATION</scope>
</reference>
<evidence type="ECO:0000259" key="11">
    <source>
        <dbReference type="Pfam" id="PF06418"/>
    </source>
</evidence>
<dbReference type="InterPro" id="IPR029062">
    <property type="entry name" value="Class_I_gatase-like"/>
</dbReference>
<dbReference type="InterPro" id="IPR004468">
    <property type="entry name" value="CTP_synthase"/>
</dbReference>
<dbReference type="AlphaFoldDB" id="A0AAX7UTS9"/>
<dbReference type="GO" id="GO:0044210">
    <property type="term" value="P:'de novo' CTP biosynthetic process"/>
    <property type="evidence" value="ECO:0007669"/>
    <property type="project" value="UniProtKB-UniRule"/>
</dbReference>
<dbReference type="GO" id="GO:0042802">
    <property type="term" value="F:identical protein binding"/>
    <property type="evidence" value="ECO:0007669"/>
    <property type="project" value="TreeGrafter"/>
</dbReference>
<dbReference type="SUPFAM" id="SSF52540">
    <property type="entry name" value="P-loop containing nucleoside triphosphate hydrolases"/>
    <property type="match status" value="1"/>
</dbReference>
<dbReference type="GeneTree" id="ENSGT00910000144179"/>
<comment type="pathway">
    <text evidence="1 9">Pyrimidine metabolism; CTP biosynthesis via de novo pathway; CTP from UDP: step 2/2.</text>
</comment>
<evidence type="ECO:0000256" key="1">
    <source>
        <dbReference type="ARBA" id="ARBA00005171"/>
    </source>
</evidence>
<organism evidence="12 13">
    <name type="scientific">Astatotilapia calliptera</name>
    <name type="common">Eastern happy</name>
    <name type="synonym">Chromis callipterus</name>
    <dbReference type="NCBI Taxonomy" id="8154"/>
    <lineage>
        <taxon>Eukaryota</taxon>
        <taxon>Metazoa</taxon>
        <taxon>Chordata</taxon>
        <taxon>Craniata</taxon>
        <taxon>Vertebrata</taxon>
        <taxon>Euteleostomi</taxon>
        <taxon>Actinopterygii</taxon>
        <taxon>Neopterygii</taxon>
        <taxon>Teleostei</taxon>
        <taxon>Neoteleostei</taxon>
        <taxon>Acanthomorphata</taxon>
        <taxon>Ovalentaria</taxon>
        <taxon>Cichlomorphae</taxon>
        <taxon>Cichliformes</taxon>
        <taxon>Cichlidae</taxon>
        <taxon>African cichlids</taxon>
        <taxon>Pseudocrenilabrinae</taxon>
        <taxon>Haplochromini</taxon>
        <taxon>Astatotilapia</taxon>
    </lineage>
</organism>
<dbReference type="InterPro" id="IPR017456">
    <property type="entry name" value="CTP_synthase_N"/>
</dbReference>
<evidence type="ECO:0000256" key="7">
    <source>
        <dbReference type="ARBA" id="ARBA00022975"/>
    </source>
</evidence>
<evidence type="ECO:0000256" key="5">
    <source>
        <dbReference type="ARBA" id="ARBA00022840"/>
    </source>
</evidence>
<dbReference type="InterPro" id="IPR017926">
    <property type="entry name" value="GATASE"/>
</dbReference>
<dbReference type="Pfam" id="PF00117">
    <property type="entry name" value="GATase"/>
    <property type="match status" value="2"/>
</dbReference>
<dbReference type="CDD" id="cd01746">
    <property type="entry name" value="GATase1_CTP_Synthase"/>
    <property type="match status" value="1"/>
</dbReference>
<reference evidence="12" key="2">
    <citation type="submission" date="2025-08" db="UniProtKB">
        <authorList>
            <consortium name="Ensembl"/>
        </authorList>
    </citation>
    <scope>IDENTIFICATION</scope>
</reference>
<evidence type="ECO:0000259" key="10">
    <source>
        <dbReference type="Pfam" id="PF00117"/>
    </source>
</evidence>
<evidence type="ECO:0000313" key="12">
    <source>
        <dbReference type="Ensembl" id="ENSACLP00000068096.1"/>
    </source>
</evidence>
<evidence type="ECO:0000256" key="6">
    <source>
        <dbReference type="ARBA" id="ARBA00022962"/>
    </source>
</evidence>
<dbReference type="PANTHER" id="PTHR11550:SF0">
    <property type="entry name" value="CTP SYNTHASE-RELATED"/>
    <property type="match status" value="1"/>
</dbReference>
<evidence type="ECO:0000256" key="9">
    <source>
        <dbReference type="RuleBase" id="RU810713"/>
    </source>
</evidence>
<feature type="domain" description="CTP synthase N-terminal" evidence="11">
    <location>
        <begin position="2"/>
        <end position="55"/>
    </location>
</feature>
<dbReference type="SUPFAM" id="SSF52317">
    <property type="entry name" value="Class I glutamine amidotransferase-like"/>
    <property type="match status" value="1"/>
</dbReference>
<dbReference type="Gene3D" id="3.40.50.880">
    <property type="match status" value="2"/>
</dbReference>
<evidence type="ECO:0000256" key="8">
    <source>
        <dbReference type="ARBA" id="ARBA00047781"/>
    </source>
</evidence>
<dbReference type="GO" id="GO:0005524">
    <property type="term" value="F:ATP binding"/>
    <property type="evidence" value="ECO:0007669"/>
    <property type="project" value="UniProtKB-KW"/>
</dbReference>
<dbReference type="GO" id="GO:0005737">
    <property type="term" value="C:cytoplasm"/>
    <property type="evidence" value="ECO:0007669"/>
    <property type="project" value="TreeGrafter"/>
</dbReference>